<evidence type="ECO:0000256" key="3">
    <source>
        <dbReference type="ARBA" id="ARBA00022676"/>
    </source>
</evidence>
<evidence type="ECO:0000256" key="5">
    <source>
        <dbReference type="ARBA" id="ARBA00022692"/>
    </source>
</evidence>
<keyword evidence="4 11" id="KW-0808">Transferase</keyword>
<dbReference type="SUPFAM" id="SSF53756">
    <property type="entry name" value="UDP-Glycosyltransferase/glycogen phosphorylase"/>
    <property type="match status" value="1"/>
</dbReference>
<keyword evidence="9" id="KW-0325">Glycoprotein</keyword>
<organism evidence="13">
    <name type="scientific">Menopon gallinae</name>
    <name type="common">poultry shaft louse</name>
    <dbReference type="NCBI Taxonomy" id="328185"/>
    <lineage>
        <taxon>Eukaryota</taxon>
        <taxon>Metazoa</taxon>
        <taxon>Ecdysozoa</taxon>
        <taxon>Arthropoda</taxon>
        <taxon>Hexapoda</taxon>
        <taxon>Insecta</taxon>
        <taxon>Pterygota</taxon>
        <taxon>Neoptera</taxon>
        <taxon>Paraneoptera</taxon>
        <taxon>Psocodea</taxon>
        <taxon>Troctomorpha</taxon>
        <taxon>Phthiraptera</taxon>
        <taxon>Amblycera</taxon>
        <taxon>Menoponidae</taxon>
        <taxon>Menopon</taxon>
    </lineage>
</organism>
<dbReference type="AlphaFoldDB" id="A0AAW2HK33"/>
<comment type="catalytic activity">
    <reaction evidence="12">
        <text>glucuronate acceptor + UDP-alpha-D-glucuronate = acceptor beta-D-glucuronoside + UDP + H(+)</text>
        <dbReference type="Rhea" id="RHEA:21032"/>
        <dbReference type="ChEBI" id="CHEBI:15378"/>
        <dbReference type="ChEBI" id="CHEBI:58052"/>
        <dbReference type="ChEBI" id="CHEBI:58223"/>
        <dbReference type="ChEBI" id="CHEBI:132367"/>
        <dbReference type="ChEBI" id="CHEBI:132368"/>
        <dbReference type="EC" id="2.4.1.17"/>
    </reaction>
</comment>
<evidence type="ECO:0000256" key="10">
    <source>
        <dbReference type="ARBA" id="ARBA00046288"/>
    </source>
</evidence>
<comment type="similarity">
    <text evidence="2 11">Belongs to the UDP-glycosyltransferase family.</text>
</comment>
<dbReference type="PROSITE" id="PS00375">
    <property type="entry name" value="UDPGT"/>
    <property type="match status" value="1"/>
</dbReference>
<evidence type="ECO:0000256" key="6">
    <source>
        <dbReference type="ARBA" id="ARBA00022824"/>
    </source>
</evidence>
<dbReference type="InterPro" id="IPR035595">
    <property type="entry name" value="UDP_glycos_trans_CS"/>
</dbReference>
<evidence type="ECO:0000256" key="4">
    <source>
        <dbReference type="ARBA" id="ARBA00022679"/>
    </source>
</evidence>
<dbReference type="Gene3D" id="3.40.50.2000">
    <property type="entry name" value="Glycogen Phosphorylase B"/>
    <property type="match status" value="2"/>
</dbReference>
<dbReference type="EC" id="2.4.1.17" evidence="12"/>
<keyword evidence="12" id="KW-0732">Signal</keyword>
<evidence type="ECO:0000256" key="9">
    <source>
        <dbReference type="ARBA" id="ARBA00023180"/>
    </source>
</evidence>
<dbReference type="GO" id="GO:0016020">
    <property type="term" value="C:membrane"/>
    <property type="evidence" value="ECO:0007669"/>
    <property type="project" value="UniProtKB-SubCell"/>
</dbReference>
<comment type="caution">
    <text evidence="13">The sequence shown here is derived from an EMBL/GenBank/DDBJ whole genome shotgun (WGS) entry which is preliminary data.</text>
</comment>
<dbReference type="GO" id="GO:0005783">
    <property type="term" value="C:endoplasmic reticulum"/>
    <property type="evidence" value="ECO:0007669"/>
    <property type="project" value="UniProtKB-SubCell"/>
</dbReference>
<gene>
    <name evidence="13" type="ORF">PYX00_007626</name>
</gene>
<evidence type="ECO:0000256" key="7">
    <source>
        <dbReference type="ARBA" id="ARBA00022989"/>
    </source>
</evidence>
<evidence type="ECO:0000256" key="11">
    <source>
        <dbReference type="RuleBase" id="RU003718"/>
    </source>
</evidence>
<proteinExistence type="inferred from homology"/>
<keyword evidence="5 12" id="KW-0812">Transmembrane</keyword>
<evidence type="ECO:0000256" key="2">
    <source>
        <dbReference type="ARBA" id="ARBA00009995"/>
    </source>
</evidence>
<reference evidence="13" key="1">
    <citation type="journal article" date="2024" name="Gigascience">
        <title>Chromosome-level genome of the poultry shaft louse Menopon gallinae provides insight into the host-switching and adaptive evolution of parasitic lice.</title>
        <authorList>
            <person name="Xu Y."/>
            <person name="Ma L."/>
            <person name="Liu S."/>
            <person name="Liang Y."/>
            <person name="Liu Q."/>
            <person name="He Z."/>
            <person name="Tian L."/>
            <person name="Duan Y."/>
            <person name="Cai W."/>
            <person name="Li H."/>
            <person name="Song F."/>
        </authorList>
    </citation>
    <scope>NUCLEOTIDE SEQUENCE</scope>
    <source>
        <strain evidence="13">Cailab_2023a</strain>
    </source>
</reference>
<keyword evidence="6" id="KW-0256">Endoplasmic reticulum</keyword>
<dbReference type="EMBL" id="JARGDH010000004">
    <property type="protein sequence ID" value="KAL0270117.1"/>
    <property type="molecule type" value="Genomic_DNA"/>
</dbReference>
<dbReference type="PANTHER" id="PTHR48043">
    <property type="entry name" value="EG:EG0003.4 PROTEIN-RELATED"/>
    <property type="match status" value="1"/>
</dbReference>
<evidence type="ECO:0000256" key="12">
    <source>
        <dbReference type="RuleBase" id="RU362059"/>
    </source>
</evidence>
<dbReference type="EMBL" id="JARGDH010000004">
    <property type="protein sequence ID" value="KAL0270116.1"/>
    <property type="molecule type" value="Genomic_DNA"/>
</dbReference>
<dbReference type="FunFam" id="3.40.50.2000:FF:000050">
    <property type="entry name" value="UDP-glucuronosyltransferase"/>
    <property type="match status" value="1"/>
</dbReference>
<evidence type="ECO:0000256" key="1">
    <source>
        <dbReference type="ARBA" id="ARBA00004240"/>
    </source>
</evidence>
<protein>
    <recommendedName>
        <fullName evidence="12">UDP-glucuronosyltransferase</fullName>
        <ecNumber evidence="12">2.4.1.17</ecNumber>
    </recommendedName>
</protein>
<feature type="transmembrane region" description="Helical" evidence="12">
    <location>
        <begin position="479"/>
        <end position="500"/>
    </location>
</feature>
<keyword evidence="3 11" id="KW-0328">Glycosyltransferase</keyword>
<dbReference type="InterPro" id="IPR002213">
    <property type="entry name" value="UDP_glucos_trans"/>
</dbReference>
<comment type="subcellular location">
    <subcellularLocation>
        <location evidence="10">Endomembrane system</location>
        <topology evidence="10">Single-pass type I membrane protein</topology>
    </subcellularLocation>
    <subcellularLocation>
        <location evidence="1">Endoplasmic reticulum</location>
    </subcellularLocation>
    <subcellularLocation>
        <location evidence="12">Membrane</location>
        <topology evidence="12">Single-pass membrane protein</topology>
    </subcellularLocation>
</comment>
<dbReference type="CDD" id="cd03784">
    <property type="entry name" value="GT1_Gtf-like"/>
    <property type="match status" value="1"/>
</dbReference>
<keyword evidence="7 12" id="KW-1133">Transmembrane helix</keyword>
<dbReference type="GO" id="GO:0015020">
    <property type="term" value="F:glucuronosyltransferase activity"/>
    <property type="evidence" value="ECO:0007669"/>
    <property type="project" value="UniProtKB-EC"/>
</dbReference>
<accession>A0AAW2HK33</accession>
<dbReference type="Pfam" id="PF00201">
    <property type="entry name" value="UDPGT"/>
    <property type="match status" value="1"/>
</dbReference>
<feature type="chain" id="PRO_5044360710" description="UDP-glucuronosyltransferase" evidence="12">
    <location>
        <begin position="20"/>
        <end position="522"/>
    </location>
</feature>
<evidence type="ECO:0000313" key="13">
    <source>
        <dbReference type="EMBL" id="KAL0270117.1"/>
    </source>
</evidence>
<feature type="signal peptide" evidence="12">
    <location>
        <begin position="1"/>
        <end position="19"/>
    </location>
</feature>
<dbReference type="PANTHER" id="PTHR48043:SF159">
    <property type="entry name" value="EG:EG0003.4 PROTEIN-RELATED"/>
    <property type="match status" value="1"/>
</dbReference>
<dbReference type="InterPro" id="IPR050271">
    <property type="entry name" value="UDP-glycosyltransferase"/>
</dbReference>
<evidence type="ECO:0000256" key="8">
    <source>
        <dbReference type="ARBA" id="ARBA00023136"/>
    </source>
</evidence>
<sequence>MGISVWVLAALAVLGSASAANVLVVVPTPAKSHHFLLERLALDLAERGHRVTFVTSFRQPKPVKNLEEVIYPDYYKELMKSFTGVSGEPTLLDMHALGYIKSTFMLHKMGLAMTDMFLSTQTIRDFIRSDRKYDLVIGEAFFIEAVLAGFSKKYDCPLIALSTNFPSFYVNYMVGNPSPSAYIPSSVLGFSDDMTFIERTANFLFETMTSVYFHSVYLPAQDSLMRKHFGNGLPPIEKIMTNTSLVLVNHHSALAAARPYLPNMVEIGGYHVRPPKPLPEELKKFMDNSKNGVILFSMGSHAKSTQFPREKQKMFVSVFAKLKQNVLWKFEDDSLTDLPDNLKIMKWVPQSDVLAHPNIKLFITHGGLLSTTEALSRGVPLLGLPIFGDQPYNMAAVERSGFGKKLSLQDLDETVLYNTITEMLSNKAYKETAMRKSVHLNDRLMPPAETAVFWIEYVIRHKGAPHMRCAAVDLEWYELYLIDVFAVIAVAVFLAGWLACRCTRAVCRAICCRKPAKKRKTN</sequence>
<keyword evidence="8 12" id="KW-0472">Membrane</keyword>
<name>A0AAW2HK33_9NEOP</name>